<evidence type="ECO:0000313" key="7">
    <source>
        <dbReference type="Proteomes" id="UP000223913"/>
    </source>
</evidence>
<keyword evidence="5" id="KW-0460">Magnesium</keyword>
<keyword evidence="6" id="KW-0436">Ligase</keyword>
<dbReference type="GO" id="GO:0046872">
    <property type="term" value="F:metal ion binding"/>
    <property type="evidence" value="ECO:0007669"/>
    <property type="project" value="UniProtKB-KW"/>
</dbReference>
<dbReference type="NCBIfam" id="TIGR02727">
    <property type="entry name" value="MTHFS_bact"/>
    <property type="match status" value="1"/>
</dbReference>
<dbReference type="PIRSF" id="PIRSF006806">
    <property type="entry name" value="FTHF_cligase"/>
    <property type="match status" value="1"/>
</dbReference>
<dbReference type="SUPFAM" id="SSF100950">
    <property type="entry name" value="NagB/RpiA/CoA transferase-like"/>
    <property type="match status" value="1"/>
</dbReference>
<organism evidence="6 7">
    <name type="scientific">Flavilitoribacter nigricans (strain ATCC 23147 / DSM 23189 / NBRC 102662 / NCIMB 1420 / SS-2)</name>
    <name type="common">Lewinella nigricans</name>
    <dbReference type="NCBI Taxonomy" id="1122177"/>
    <lineage>
        <taxon>Bacteria</taxon>
        <taxon>Pseudomonadati</taxon>
        <taxon>Bacteroidota</taxon>
        <taxon>Saprospiria</taxon>
        <taxon>Saprospirales</taxon>
        <taxon>Lewinellaceae</taxon>
        <taxon>Flavilitoribacter</taxon>
    </lineage>
</organism>
<keyword evidence="7" id="KW-1185">Reference proteome</keyword>
<comment type="caution">
    <text evidence="6">The sequence shown here is derived from an EMBL/GenBank/DDBJ whole genome shotgun (WGS) entry which is preliminary data.</text>
</comment>
<comment type="catalytic activity">
    <reaction evidence="5">
        <text>(6S)-5-formyl-5,6,7,8-tetrahydrofolate + ATP = (6R)-5,10-methenyltetrahydrofolate + ADP + phosphate</text>
        <dbReference type="Rhea" id="RHEA:10488"/>
        <dbReference type="ChEBI" id="CHEBI:30616"/>
        <dbReference type="ChEBI" id="CHEBI:43474"/>
        <dbReference type="ChEBI" id="CHEBI:57455"/>
        <dbReference type="ChEBI" id="CHEBI:57457"/>
        <dbReference type="ChEBI" id="CHEBI:456216"/>
        <dbReference type="EC" id="6.3.3.2"/>
    </reaction>
</comment>
<reference evidence="6 7" key="1">
    <citation type="submission" date="2017-10" db="EMBL/GenBank/DDBJ databases">
        <title>The draft genome sequence of Lewinella nigricans NBRC 102662.</title>
        <authorList>
            <person name="Wang K."/>
        </authorList>
    </citation>
    <scope>NUCLEOTIDE SEQUENCE [LARGE SCALE GENOMIC DNA]</scope>
    <source>
        <strain evidence="6 7">NBRC 102662</strain>
    </source>
</reference>
<comment type="cofactor">
    <cofactor evidence="5">
        <name>Mg(2+)</name>
        <dbReference type="ChEBI" id="CHEBI:18420"/>
    </cofactor>
</comment>
<keyword evidence="2 4" id="KW-0547">Nucleotide-binding</keyword>
<comment type="similarity">
    <text evidence="1 5">Belongs to the 5-formyltetrahydrofolate cyclo-ligase family.</text>
</comment>
<accession>A0A2D0NDD5</accession>
<dbReference type="AlphaFoldDB" id="A0A2D0NDD5"/>
<dbReference type="GO" id="GO:0035999">
    <property type="term" value="P:tetrahydrofolate interconversion"/>
    <property type="evidence" value="ECO:0007669"/>
    <property type="project" value="TreeGrafter"/>
</dbReference>
<feature type="binding site" evidence="4">
    <location>
        <position position="55"/>
    </location>
    <ligand>
        <name>substrate</name>
    </ligand>
</feature>
<protein>
    <recommendedName>
        <fullName evidence="5">5-formyltetrahydrofolate cyclo-ligase</fullName>
        <ecNumber evidence="5">6.3.3.2</ecNumber>
    </recommendedName>
</protein>
<dbReference type="GO" id="GO:0009396">
    <property type="term" value="P:folic acid-containing compound biosynthetic process"/>
    <property type="evidence" value="ECO:0007669"/>
    <property type="project" value="TreeGrafter"/>
</dbReference>
<dbReference type="InterPro" id="IPR002698">
    <property type="entry name" value="FTHF_cligase"/>
</dbReference>
<evidence type="ECO:0000256" key="3">
    <source>
        <dbReference type="ARBA" id="ARBA00022840"/>
    </source>
</evidence>
<dbReference type="PANTHER" id="PTHR23407">
    <property type="entry name" value="ATPASE INHIBITOR/5-FORMYLTETRAHYDROFOLATE CYCLO-LIGASE"/>
    <property type="match status" value="1"/>
</dbReference>
<dbReference type="Gene3D" id="3.40.50.10420">
    <property type="entry name" value="NagB/RpiA/CoA transferase-like"/>
    <property type="match status" value="1"/>
</dbReference>
<evidence type="ECO:0000256" key="1">
    <source>
        <dbReference type="ARBA" id="ARBA00010638"/>
    </source>
</evidence>
<keyword evidence="3 4" id="KW-0067">ATP-binding</keyword>
<dbReference type="EMBL" id="PDUD01000018">
    <property type="protein sequence ID" value="PHN06418.1"/>
    <property type="molecule type" value="Genomic_DNA"/>
</dbReference>
<evidence type="ECO:0000256" key="2">
    <source>
        <dbReference type="ARBA" id="ARBA00022741"/>
    </source>
</evidence>
<dbReference type="Pfam" id="PF01812">
    <property type="entry name" value="5-FTHF_cyc-lig"/>
    <property type="match status" value="1"/>
</dbReference>
<dbReference type="InterPro" id="IPR037171">
    <property type="entry name" value="NagB/RpiA_transferase-like"/>
</dbReference>
<evidence type="ECO:0000256" key="4">
    <source>
        <dbReference type="PIRSR" id="PIRSR006806-1"/>
    </source>
</evidence>
<dbReference type="RefSeq" id="WP_099150402.1">
    <property type="nucleotide sequence ID" value="NZ_PDUD01000018.1"/>
</dbReference>
<feature type="binding site" evidence="4">
    <location>
        <position position="50"/>
    </location>
    <ligand>
        <name>substrate</name>
    </ligand>
</feature>
<dbReference type="EC" id="6.3.3.2" evidence="5"/>
<dbReference type="OrthoDB" id="9801938at2"/>
<feature type="binding site" evidence="4">
    <location>
        <begin position="4"/>
        <end position="8"/>
    </location>
    <ligand>
        <name>ATP</name>
        <dbReference type="ChEBI" id="CHEBI:30616"/>
    </ligand>
</feature>
<keyword evidence="5" id="KW-0479">Metal-binding</keyword>
<evidence type="ECO:0000256" key="5">
    <source>
        <dbReference type="RuleBase" id="RU361279"/>
    </source>
</evidence>
<dbReference type="Proteomes" id="UP000223913">
    <property type="component" value="Unassembled WGS sequence"/>
</dbReference>
<dbReference type="PANTHER" id="PTHR23407:SF1">
    <property type="entry name" value="5-FORMYLTETRAHYDROFOLATE CYCLO-LIGASE"/>
    <property type="match status" value="1"/>
</dbReference>
<dbReference type="InterPro" id="IPR024185">
    <property type="entry name" value="FTHF_cligase-like_sf"/>
</dbReference>
<evidence type="ECO:0000313" key="6">
    <source>
        <dbReference type="EMBL" id="PHN06418.1"/>
    </source>
</evidence>
<feature type="binding site" evidence="4">
    <location>
        <begin position="130"/>
        <end position="138"/>
    </location>
    <ligand>
        <name>ATP</name>
        <dbReference type="ChEBI" id="CHEBI:30616"/>
    </ligand>
</feature>
<sequence length="177" mass="20262">MFDKQALRLKMETLREQLNPGQKARLDALICRELQQLVEERKFTSVHTFLPMGTEVDLYPFISYLLAMEIPVFCPKTLPKRQLEHLRLHSLERLEAGLFGTRHPEASPDKLDAYDLIIVPGLAFDQHNHRLGYGGGYYDIFLGEQPGAYKVGVGYPFQLIQDLPLEAHDIPLDKVIC</sequence>
<name>A0A2D0NDD5_FLAN2</name>
<dbReference type="GO" id="GO:0030272">
    <property type="term" value="F:5-formyltetrahydrofolate cyclo-ligase activity"/>
    <property type="evidence" value="ECO:0007669"/>
    <property type="project" value="UniProtKB-EC"/>
</dbReference>
<dbReference type="GO" id="GO:0005524">
    <property type="term" value="F:ATP binding"/>
    <property type="evidence" value="ECO:0007669"/>
    <property type="project" value="UniProtKB-KW"/>
</dbReference>
<gene>
    <name evidence="6" type="ORF">CRP01_12680</name>
</gene>
<proteinExistence type="inferred from homology"/>